<dbReference type="SUPFAM" id="SSF51735">
    <property type="entry name" value="NAD(P)-binding Rossmann-fold domains"/>
    <property type="match status" value="1"/>
</dbReference>
<dbReference type="Pfam" id="PF13460">
    <property type="entry name" value="NAD_binding_10"/>
    <property type="match status" value="1"/>
</dbReference>
<evidence type="ECO:0000313" key="2">
    <source>
        <dbReference type="EMBL" id="GHE98777.1"/>
    </source>
</evidence>
<dbReference type="InterPro" id="IPR016040">
    <property type="entry name" value="NAD(P)-bd_dom"/>
</dbReference>
<name>A0ABQ3J0K0_9GAMM</name>
<sequence length="233" mass="25884">MAITPSTSPTKKVLVIGASGLTGQLLVKKLINDIEIDEIHLLLRRKSSISSSKVHQHIIDFNNIEIFNYLFQCDVIFCCLGTTLRIAKTKANFKAVDIELVSKCAELAASENCTKLIIISAIGANSRSLFFYNKCKGEMQNNVIAACADTQTQVVFCQPSLLLGAREEKRKAEELSAKLSLWFNFIWHGAMKKYQPITASQLASAMLELAKIKNQESVTVVNNQTLHQLSIKH</sequence>
<gene>
    <name evidence="2" type="ORF">GCM10011501_30440</name>
</gene>
<dbReference type="InterPro" id="IPR036291">
    <property type="entry name" value="NAD(P)-bd_dom_sf"/>
</dbReference>
<evidence type="ECO:0000313" key="3">
    <source>
        <dbReference type="Proteomes" id="UP000626370"/>
    </source>
</evidence>
<dbReference type="EMBL" id="BNAH01000013">
    <property type="protein sequence ID" value="GHE98777.1"/>
    <property type="molecule type" value="Genomic_DNA"/>
</dbReference>
<protein>
    <submittedName>
        <fullName evidence="2">Oxidoreductase</fullName>
    </submittedName>
</protein>
<dbReference type="Gene3D" id="3.40.50.720">
    <property type="entry name" value="NAD(P)-binding Rossmann-like Domain"/>
    <property type="match status" value="1"/>
</dbReference>
<dbReference type="Proteomes" id="UP000626370">
    <property type="component" value="Unassembled WGS sequence"/>
</dbReference>
<comment type="caution">
    <text evidence="2">The sequence shown here is derived from an EMBL/GenBank/DDBJ whole genome shotgun (WGS) entry which is preliminary data.</text>
</comment>
<dbReference type="PANTHER" id="PTHR14097:SF7">
    <property type="entry name" value="OXIDOREDUCTASE HTATIP2"/>
    <property type="match status" value="1"/>
</dbReference>
<feature type="domain" description="NAD(P)-binding" evidence="1">
    <location>
        <begin position="17"/>
        <end position="128"/>
    </location>
</feature>
<dbReference type="PANTHER" id="PTHR14097">
    <property type="entry name" value="OXIDOREDUCTASE HTATIP2"/>
    <property type="match status" value="1"/>
</dbReference>
<proteinExistence type="predicted"/>
<reference evidence="3" key="1">
    <citation type="journal article" date="2019" name="Int. J. Syst. Evol. Microbiol.">
        <title>The Global Catalogue of Microorganisms (GCM) 10K type strain sequencing project: providing services to taxonomists for standard genome sequencing and annotation.</title>
        <authorList>
            <consortium name="The Broad Institute Genomics Platform"/>
            <consortium name="The Broad Institute Genome Sequencing Center for Infectious Disease"/>
            <person name="Wu L."/>
            <person name="Ma J."/>
        </authorList>
    </citation>
    <scope>NUCLEOTIDE SEQUENCE [LARGE SCALE GENOMIC DNA]</scope>
    <source>
        <strain evidence="3">CGMCC 1.15922</strain>
    </source>
</reference>
<keyword evidence="3" id="KW-1185">Reference proteome</keyword>
<accession>A0ABQ3J0K0</accession>
<evidence type="ECO:0000259" key="1">
    <source>
        <dbReference type="Pfam" id="PF13460"/>
    </source>
</evidence>
<dbReference type="RefSeq" id="WP_189379110.1">
    <property type="nucleotide sequence ID" value="NZ_BNAH01000013.1"/>
</dbReference>
<organism evidence="2 3">
    <name type="scientific">Thalassotalea profundi</name>
    <dbReference type="NCBI Taxonomy" id="2036687"/>
    <lineage>
        <taxon>Bacteria</taxon>
        <taxon>Pseudomonadati</taxon>
        <taxon>Pseudomonadota</taxon>
        <taxon>Gammaproteobacteria</taxon>
        <taxon>Alteromonadales</taxon>
        <taxon>Colwelliaceae</taxon>
        <taxon>Thalassotalea</taxon>
    </lineage>
</organism>